<sequence>MNDNYIGKKGYTIKKKNLTQTQMYELRKELTVKPNTGGGGYISNISYPIYRESENKLYIPRYYGIEKYGNVNKINISDGNNIHLDFEGNLYDYQINIINKTLNHFNDGGGGLLDVEPGKGKTVMALNLISKLKKKTLVVVHKTFLMNQWKERIQQFLPNATIGYIQGKTIDTDNKDIVIGMLQTLSTKEFSSDILNEFGFTIYDECHHLSAEVFSLVMIQINTKYTLGLSGTMTRKDGLTKVFKWFIGPVIHKEKTDNKQEVLIKTIQFEDPTNEEYNKVDTDYRGNPMYSRMITNICNNDNRTSMIINIIKHELKDTENVKQIMILAHNKSLINKLYEDIAVFDSSVGLYVGGMKEKELKESESKKIIIATYAMASEGLDIKTLTSLFMVTPKTDVCQSVGRILRTNHSRPLVIDIIDAHDIFKRQYSKRKKYYDKKKYKIYNYKNLTSYLNNEFVQNIKQSKSKCLI</sequence>
<gene>
    <name evidence="6" type="ORF">FloV-SA2_00449</name>
</gene>
<feature type="domain" description="Helicase ATP-binding" evidence="5">
    <location>
        <begin position="102"/>
        <end position="251"/>
    </location>
</feature>
<dbReference type="PROSITE" id="PS51192">
    <property type="entry name" value="HELICASE_ATP_BIND_1"/>
    <property type="match status" value="1"/>
</dbReference>
<proteinExistence type="predicted"/>
<dbReference type="GO" id="GO:0005524">
    <property type="term" value="F:ATP binding"/>
    <property type="evidence" value="ECO:0007669"/>
    <property type="project" value="UniProtKB-KW"/>
</dbReference>
<evidence type="ECO:0000313" key="6">
    <source>
        <dbReference type="EMBL" id="XDO02267.1"/>
    </source>
</evidence>
<dbReference type="EMBL" id="PP542043">
    <property type="protein sequence ID" value="XDO02267.1"/>
    <property type="molecule type" value="Genomic_DNA"/>
</dbReference>
<dbReference type="GO" id="GO:0003677">
    <property type="term" value="F:DNA binding"/>
    <property type="evidence" value="ECO:0007669"/>
    <property type="project" value="InterPro"/>
</dbReference>
<dbReference type="SMART" id="SM00487">
    <property type="entry name" value="DEXDc"/>
    <property type="match status" value="1"/>
</dbReference>
<dbReference type="GO" id="GO:0016787">
    <property type="term" value="F:hydrolase activity"/>
    <property type="evidence" value="ECO:0007669"/>
    <property type="project" value="UniProtKB-KW"/>
</dbReference>
<dbReference type="PANTHER" id="PTHR11274">
    <property type="entry name" value="RAD25/XP-B DNA REPAIR HELICASE"/>
    <property type="match status" value="1"/>
</dbReference>
<dbReference type="InterPro" id="IPR027417">
    <property type="entry name" value="P-loop_NTPase"/>
</dbReference>
<dbReference type="GO" id="GO:0004386">
    <property type="term" value="F:helicase activity"/>
    <property type="evidence" value="ECO:0007669"/>
    <property type="project" value="UniProtKB-KW"/>
</dbReference>
<dbReference type="InterPro" id="IPR050615">
    <property type="entry name" value="ATP-dep_DNA_Helicase"/>
</dbReference>
<keyword evidence="4" id="KW-0067">ATP-binding</keyword>
<dbReference type="InterPro" id="IPR014001">
    <property type="entry name" value="Helicase_ATP-bd"/>
</dbReference>
<dbReference type="SUPFAM" id="SSF52540">
    <property type="entry name" value="P-loop containing nucleoside triphosphate hydrolases"/>
    <property type="match status" value="2"/>
</dbReference>
<dbReference type="InterPro" id="IPR006935">
    <property type="entry name" value="Helicase/UvrB_N"/>
</dbReference>
<evidence type="ECO:0000256" key="2">
    <source>
        <dbReference type="ARBA" id="ARBA00022801"/>
    </source>
</evidence>
<dbReference type="CDD" id="cd17926">
    <property type="entry name" value="DEXHc_RE"/>
    <property type="match status" value="1"/>
</dbReference>
<keyword evidence="3 6" id="KW-0347">Helicase</keyword>
<keyword evidence="2" id="KW-0378">Hydrolase</keyword>
<evidence type="ECO:0000256" key="3">
    <source>
        <dbReference type="ARBA" id="ARBA00022806"/>
    </source>
</evidence>
<evidence type="ECO:0000256" key="1">
    <source>
        <dbReference type="ARBA" id="ARBA00022741"/>
    </source>
</evidence>
<name>A0AB39J9N0_9VIRU</name>
<accession>A0AB39J9N0</accession>
<dbReference type="Pfam" id="PF04851">
    <property type="entry name" value="ResIII"/>
    <property type="match status" value="1"/>
</dbReference>
<reference evidence="6" key="1">
    <citation type="submission" date="2024-03" db="EMBL/GenBank/DDBJ databases">
        <title>Eukaryotic viruses encode the ribosomal protein eL40.</title>
        <authorList>
            <person name="Thomy J."/>
            <person name="Schvarcz C.R."/>
            <person name="McBeain K.A."/>
            <person name="Edwards K.F."/>
            <person name="Steward G.F."/>
        </authorList>
    </citation>
    <scope>NUCLEOTIDE SEQUENCE</scope>
    <source>
        <strain evidence="6">FloV-SA2</strain>
    </source>
</reference>
<protein>
    <submittedName>
        <fullName evidence="6">Vv A18-Like Helicase</fullName>
    </submittedName>
</protein>
<keyword evidence="1" id="KW-0547">Nucleotide-binding</keyword>
<dbReference type="Gene3D" id="3.40.50.300">
    <property type="entry name" value="P-loop containing nucleotide triphosphate hydrolases"/>
    <property type="match status" value="2"/>
</dbReference>
<organism evidence="6">
    <name type="scientific">Florenciella sp. virus SA2</name>
    <dbReference type="NCBI Taxonomy" id="3240092"/>
    <lineage>
        <taxon>Viruses</taxon>
    </lineage>
</organism>
<evidence type="ECO:0000256" key="4">
    <source>
        <dbReference type="ARBA" id="ARBA00022840"/>
    </source>
</evidence>
<evidence type="ECO:0000259" key="5">
    <source>
        <dbReference type="PROSITE" id="PS51192"/>
    </source>
</evidence>
<dbReference type="PANTHER" id="PTHR11274:SF0">
    <property type="entry name" value="GENERAL TRANSCRIPTION AND DNA REPAIR FACTOR IIH HELICASE SUBUNIT XPB"/>
    <property type="match status" value="1"/>
</dbReference>